<evidence type="ECO:0000313" key="3">
    <source>
        <dbReference type="Proteomes" id="UP000717585"/>
    </source>
</evidence>
<evidence type="ECO:0000256" key="1">
    <source>
        <dbReference type="SAM" id="Phobius"/>
    </source>
</evidence>
<dbReference type="AlphaFoldDB" id="A0A8J6AW28"/>
<sequence>MDDRRRIFSCRPTTESTKARLYRRGLKWVSGGSVPRRIRIVVLNCTVLLSMLRINQAQLHIELPTVCDQLFGAPRSSTTPYIIAHRQFLSISKKYVQQIDHLLSLFDPEEPFIAKLIAMHSQPDIRFRYPVRRLPMAVAEAIRRNDIPASAAWIRDALPIRTPDAYASSVIEELAYSLVGPDDEADFLVATALEYFVISLCMWAYDARAVSQSVSSSLASVRGLMVRSRARPSAQQRAMARVLKGEDPYLAIVASLLDFFAPEAALTSTSYGALGSTGGLGGLVVAVMSTLWMMQASVTDPTMERPPRAKVLQCSHLLVAATLGPGKPLSKAAETSVLPSAFSLLSAYIKASGVEYARYRRTHSRALRVWLAALRPRGDLGTEQYAHHLARVYPLFVPLFIQYLDTQLGGIGTYPSPEESTLPLKAAYLVATTMLGSDCLEIARDIARELETSPLPHSLGAEAQKASAAVITGRLPTFTDAALMLGAVKTHHHCVLLARPRWKMPVALTKLVRSDGATVAQKVADSLAIGLNIVPDEPSPEISSMSPVQVQGKRSTAEQRDAFLAGEGQFSKHGLDEFRDRFAPRYGETASLVRPAVMLTDATNHLIERLCMRGVLPEVWTDFPVDFRFITRYGQIVYFLLAVVGLYLVYKILA</sequence>
<comment type="caution">
    <text evidence="2">The sequence shown here is derived from an EMBL/GenBank/DDBJ whole genome shotgun (WGS) entry which is preliminary data.</text>
</comment>
<protein>
    <submittedName>
        <fullName evidence="2">Uncharacterized protein</fullName>
    </submittedName>
</protein>
<accession>A0A8J6AW28</accession>
<organism evidence="2 3">
    <name type="scientific">Carpediemonas membranifera</name>
    <dbReference type="NCBI Taxonomy" id="201153"/>
    <lineage>
        <taxon>Eukaryota</taxon>
        <taxon>Metamonada</taxon>
        <taxon>Carpediemonas-like organisms</taxon>
        <taxon>Carpediemonas</taxon>
    </lineage>
</organism>
<dbReference type="EMBL" id="JAHDYR010000028">
    <property type="protein sequence ID" value="KAG9393000.1"/>
    <property type="molecule type" value="Genomic_DNA"/>
</dbReference>
<keyword evidence="1" id="KW-0812">Transmembrane</keyword>
<dbReference type="Proteomes" id="UP000717585">
    <property type="component" value="Unassembled WGS sequence"/>
</dbReference>
<reference evidence="2" key="1">
    <citation type="submission" date="2021-05" db="EMBL/GenBank/DDBJ databases">
        <title>A free-living protist that lacks canonical eukaryotic 1 DNA replication and segregation systems.</title>
        <authorList>
            <person name="Salas-Leiva D.E."/>
            <person name="Tromer E.C."/>
            <person name="Curtis B.A."/>
            <person name="Jerlstrom-Hultqvist J."/>
            <person name="Kolisko M."/>
            <person name="Yi Z."/>
            <person name="Salas-Leiva J.S."/>
            <person name="Gallot-Lavallee L."/>
            <person name="Kops G.J.P.L."/>
            <person name="Archibald J.M."/>
            <person name="Simpson A.G.B."/>
            <person name="Roger A.J."/>
        </authorList>
    </citation>
    <scope>NUCLEOTIDE SEQUENCE</scope>
    <source>
        <strain evidence="2">BICM</strain>
    </source>
</reference>
<proteinExistence type="predicted"/>
<keyword evidence="1" id="KW-1133">Transmembrane helix</keyword>
<name>A0A8J6AW28_9EUKA</name>
<evidence type="ECO:0000313" key="2">
    <source>
        <dbReference type="EMBL" id="KAG9393000.1"/>
    </source>
</evidence>
<keyword evidence="1" id="KW-0472">Membrane</keyword>
<gene>
    <name evidence="2" type="ORF">J8273_5595</name>
</gene>
<feature type="transmembrane region" description="Helical" evidence="1">
    <location>
        <begin position="636"/>
        <end position="653"/>
    </location>
</feature>
<keyword evidence="3" id="KW-1185">Reference proteome</keyword>